<dbReference type="EMBL" id="CABVLY010000021">
    <property type="protein sequence ID" value="VVU52110.1"/>
    <property type="molecule type" value="Genomic_DNA"/>
</dbReference>
<evidence type="ECO:0000256" key="2">
    <source>
        <dbReference type="SAM" id="Phobius"/>
    </source>
</evidence>
<keyword evidence="6" id="KW-1185">Reference proteome</keyword>
<feature type="region of interest" description="Disordered" evidence="1">
    <location>
        <begin position="96"/>
        <end position="119"/>
    </location>
</feature>
<evidence type="ECO:0000313" key="6">
    <source>
        <dbReference type="Proteomes" id="UP000755577"/>
    </source>
</evidence>
<feature type="transmembrane region" description="Helical" evidence="2">
    <location>
        <begin position="75"/>
        <end position="96"/>
    </location>
</feature>
<reference evidence="3 6" key="2">
    <citation type="submission" date="2021-02" db="EMBL/GenBank/DDBJ databases">
        <title>Draft genome of the type strains Burkholderia anthina DSM16086.</title>
        <authorList>
            <person name="Hertel R."/>
            <person name="Meissner J."/>
            <person name="Poehlein A."/>
            <person name="Daniel R."/>
            <person name="Commichau F.M."/>
        </authorList>
    </citation>
    <scope>NUCLEOTIDE SEQUENCE [LARGE SCALE GENOMIC DNA]</scope>
    <source>
        <strain evidence="3 6">DSM 16086</strain>
    </source>
</reference>
<proteinExistence type="predicted"/>
<evidence type="ECO:0000313" key="4">
    <source>
        <dbReference type="EMBL" id="VVU52110.1"/>
    </source>
</evidence>
<dbReference type="EMBL" id="JAFCIQ010000020">
    <property type="protein sequence ID" value="MBM2769641.1"/>
    <property type="molecule type" value="Genomic_DNA"/>
</dbReference>
<evidence type="ECO:0000256" key="1">
    <source>
        <dbReference type="SAM" id="MobiDB-lite"/>
    </source>
</evidence>
<dbReference type="RefSeq" id="WP_174927660.1">
    <property type="nucleotide sequence ID" value="NZ_CABVLY010000021.1"/>
</dbReference>
<feature type="transmembrane region" description="Helical" evidence="2">
    <location>
        <begin position="47"/>
        <end position="69"/>
    </location>
</feature>
<dbReference type="AlphaFoldDB" id="A0A6P2GEA2"/>
<keyword evidence="2" id="KW-0472">Membrane</keyword>
<organism evidence="4 5">
    <name type="scientific">Burkholderia anthina</name>
    <dbReference type="NCBI Taxonomy" id="179879"/>
    <lineage>
        <taxon>Bacteria</taxon>
        <taxon>Pseudomonadati</taxon>
        <taxon>Pseudomonadota</taxon>
        <taxon>Betaproteobacteria</taxon>
        <taxon>Burkholderiales</taxon>
        <taxon>Burkholderiaceae</taxon>
        <taxon>Burkholderia</taxon>
        <taxon>Burkholderia cepacia complex</taxon>
    </lineage>
</organism>
<dbReference type="Proteomes" id="UP000755577">
    <property type="component" value="Unassembled WGS sequence"/>
</dbReference>
<reference evidence="4 5" key="1">
    <citation type="submission" date="2019-09" db="EMBL/GenBank/DDBJ databases">
        <authorList>
            <person name="Depoorter E."/>
        </authorList>
    </citation>
    <scope>NUCLEOTIDE SEQUENCE [LARGE SCALE GENOMIC DNA]</scope>
    <source>
        <strain evidence="4">LMG 20980</strain>
    </source>
</reference>
<protein>
    <submittedName>
        <fullName evidence="4">Uncharacterized protein</fullName>
    </submittedName>
</protein>
<accession>A0A6P2GEA2</accession>
<evidence type="ECO:0000313" key="3">
    <source>
        <dbReference type="EMBL" id="MBM2769641.1"/>
    </source>
</evidence>
<dbReference type="Proteomes" id="UP000494201">
    <property type="component" value="Unassembled WGS sequence"/>
</dbReference>
<keyword evidence="2" id="KW-1133">Transmembrane helix</keyword>
<evidence type="ECO:0000313" key="5">
    <source>
        <dbReference type="Proteomes" id="UP000494201"/>
    </source>
</evidence>
<keyword evidence="2" id="KW-0812">Transmembrane</keyword>
<dbReference type="GeneID" id="56502897"/>
<sequence>MKHRNDIRFATTGPALRRAPRAPCVHAGMASVASMTTRLSAVARGRLSLRLVVPFVAVPVAMATAIAALPAGNHVPAALAAALVCAIAARSAPGFAPVPPAHRRRVQAPGAPSPLSRARRRPFSSVRLTLMQDHSS</sequence>
<name>A0A6P2GEA2_9BURK</name>
<gene>
    <name evidence="4" type="ORF">BAN20980_04840</name>
    <name evidence="3" type="ORF">JQK92_24815</name>
</gene>